<evidence type="ECO:0000256" key="1">
    <source>
        <dbReference type="SAM" id="MobiDB-lite"/>
    </source>
</evidence>
<accession>A0A6J7WWV7</accession>
<dbReference type="SUPFAM" id="SSF88874">
    <property type="entry name" value="Receptor-binding domain of short tail fibre protein gp12"/>
    <property type="match status" value="1"/>
</dbReference>
<feature type="domain" description="Phage tail collar" evidence="2">
    <location>
        <begin position="142"/>
        <end position="200"/>
    </location>
</feature>
<dbReference type="EMBL" id="LR798289">
    <property type="protein sequence ID" value="CAB5220634.1"/>
    <property type="molecule type" value="Genomic_DNA"/>
</dbReference>
<evidence type="ECO:0000259" key="2">
    <source>
        <dbReference type="Pfam" id="PF07484"/>
    </source>
</evidence>
<protein>
    <submittedName>
        <fullName evidence="3">Phage tail collar domain containing protein</fullName>
    </submittedName>
</protein>
<dbReference type="Pfam" id="PF07484">
    <property type="entry name" value="Collar"/>
    <property type="match status" value="1"/>
</dbReference>
<name>A0A6J7WWV7_9CAUD</name>
<dbReference type="Gene3D" id="3.90.1340.10">
    <property type="entry name" value="Phage tail collar domain"/>
    <property type="match status" value="1"/>
</dbReference>
<dbReference type="InterPro" id="IPR011083">
    <property type="entry name" value="Phage_tail_collar_dom"/>
</dbReference>
<feature type="region of interest" description="Disordered" evidence="1">
    <location>
        <begin position="234"/>
        <end position="253"/>
    </location>
</feature>
<proteinExistence type="predicted"/>
<gene>
    <name evidence="3" type="ORF">UFOVP357_7</name>
</gene>
<evidence type="ECO:0000313" key="3">
    <source>
        <dbReference type="EMBL" id="CAB5220634.1"/>
    </source>
</evidence>
<reference evidence="3" key="1">
    <citation type="submission" date="2020-05" db="EMBL/GenBank/DDBJ databases">
        <authorList>
            <person name="Chiriac C."/>
            <person name="Salcher M."/>
            <person name="Ghai R."/>
            <person name="Kavagutti S V."/>
        </authorList>
    </citation>
    <scope>NUCLEOTIDE SEQUENCE</scope>
</reference>
<dbReference type="InterPro" id="IPR037053">
    <property type="entry name" value="Phage_tail_collar_dom_sf"/>
</dbReference>
<organism evidence="3">
    <name type="scientific">uncultured Caudovirales phage</name>
    <dbReference type="NCBI Taxonomy" id="2100421"/>
    <lineage>
        <taxon>Viruses</taxon>
        <taxon>Duplodnaviria</taxon>
        <taxon>Heunggongvirae</taxon>
        <taxon>Uroviricota</taxon>
        <taxon>Caudoviricetes</taxon>
        <taxon>Peduoviridae</taxon>
        <taxon>Maltschvirus</taxon>
        <taxon>Maltschvirus maltsch</taxon>
    </lineage>
</organism>
<sequence>MSELGDKSFAKEFVNSIETVVSQNIGNSADIDRYQAKVDSVDTTNHTASVRIGGSTDLSTGFKIRGMQFPSANDLVMVCISGDEKWIESVVRPVGTGAYPSITLDWTANQVDVAGNLDVTGALSVIGEITNYGTPILPMPAGVIQPYMGLTTNIPVGWLHADGSDISRTTYASLFSVLGTRFGSGNGSTTFTLPDMDGYTLVGTTSASPGTSNATGTTDGYLSTSYSHTHAVDPASTATSADAHTHTTNPASVTSATTSLLQTQLSLGGATSVGASGHTHSVDVGVTTSSSDSHSHTVDIASTTSAANTALTLKRMRVVYIIKY</sequence>